<evidence type="ECO:0000256" key="7">
    <source>
        <dbReference type="RuleBase" id="RU000304"/>
    </source>
</evidence>
<evidence type="ECO:0000256" key="1">
    <source>
        <dbReference type="ARBA" id="ARBA00012513"/>
    </source>
</evidence>
<dbReference type="PANTHER" id="PTHR24348:SF22">
    <property type="entry name" value="NON-SPECIFIC SERINE_THREONINE PROTEIN KINASE"/>
    <property type="match status" value="1"/>
</dbReference>
<organism evidence="9 10">
    <name type="scientific">Hamiltosporidium tvaerminnensis</name>
    <dbReference type="NCBI Taxonomy" id="1176355"/>
    <lineage>
        <taxon>Eukaryota</taxon>
        <taxon>Fungi</taxon>
        <taxon>Fungi incertae sedis</taxon>
        <taxon>Microsporidia</taxon>
        <taxon>Dubosqiidae</taxon>
        <taxon>Hamiltosporidium</taxon>
    </lineage>
</organism>
<evidence type="ECO:0000256" key="6">
    <source>
        <dbReference type="PROSITE-ProRule" id="PRU10141"/>
    </source>
</evidence>
<dbReference type="VEuPathDB" id="MicrosporidiaDB:CWI37_0993p0010"/>
<accession>A0A4Q9L0I8</accession>
<proteinExistence type="inferred from homology"/>
<reference evidence="9 10" key="1">
    <citation type="submission" date="2017-12" db="EMBL/GenBank/DDBJ databases">
        <authorList>
            <person name="Pombert J.-F."/>
            <person name="Haag K.L."/>
            <person name="Ebert D."/>
        </authorList>
    </citation>
    <scope>NUCLEOTIDE SEQUENCE [LARGE SCALE GENOMIC DNA]</scope>
    <source>
        <strain evidence="9">FI-OER-3-3</strain>
    </source>
</reference>
<dbReference type="EC" id="2.7.11.1" evidence="1"/>
<keyword evidence="5 6" id="KW-0067">ATP-binding</keyword>
<dbReference type="GO" id="GO:0005776">
    <property type="term" value="C:autophagosome"/>
    <property type="evidence" value="ECO:0007669"/>
    <property type="project" value="TreeGrafter"/>
</dbReference>
<keyword evidence="7" id="KW-0723">Serine/threonine-protein kinase</keyword>
<dbReference type="SMART" id="SM00220">
    <property type="entry name" value="S_TKc"/>
    <property type="match status" value="1"/>
</dbReference>
<dbReference type="InterPro" id="IPR045269">
    <property type="entry name" value="Atg1-like"/>
</dbReference>
<dbReference type="AlphaFoldDB" id="A0A4Q9L0I8"/>
<evidence type="ECO:0000313" key="9">
    <source>
        <dbReference type="EMBL" id="TBU00475.1"/>
    </source>
</evidence>
<dbReference type="InterPro" id="IPR000719">
    <property type="entry name" value="Prot_kinase_dom"/>
</dbReference>
<dbReference type="PROSITE" id="PS50011">
    <property type="entry name" value="PROTEIN_KINASE_DOM"/>
    <property type="match status" value="1"/>
</dbReference>
<evidence type="ECO:0000256" key="2">
    <source>
        <dbReference type="ARBA" id="ARBA00022679"/>
    </source>
</evidence>
<dbReference type="EMBL" id="PITJ01000993">
    <property type="protein sequence ID" value="TBU00475.1"/>
    <property type="molecule type" value="Genomic_DNA"/>
</dbReference>
<dbReference type="GO" id="GO:0005524">
    <property type="term" value="F:ATP binding"/>
    <property type="evidence" value="ECO:0007669"/>
    <property type="project" value="UniProtKB-UniRule"/>
</dbReference>
<dbReference type="Gene3D" id="3.30.200.20">
    <property type="entry name" value="Phosphorylase Kinase, domain 1"/>
    <property type="match status" value="1"/>
</dbReference>
<dbReference type="InterPro" id="IPR008271">
    <property type="entry name" value="Ser/Thr_kinase_AS"/>
</dbReference>
<dbReference type="PANTHER" id="PTHR24348">
    <property type="entry name" value="SERINE/THREONINE-PROTEIN KINASE UNC-51-RELATED"/>
    <property type="match status" value="1"/>
</dbReference>
<dbReference type="SUPFAM" id="SSF56112">
    <property type="entry name" value="Protein kinase-like (PK-like)"/>
    <property type="match status" value="1"/>
</dbReference>
<dbReference type="GO" id="GO:0010506">
    <property type="term" value="P:regulation of autophagy"/>
    <property type="evidence" value="ECO:0007669"/>
    <property type="project" value="InterPro"/>
</dbReference>
<comment type="caution">
    <text evidence="9">The sequence shown here is derived from an EMBL/GenBank/DDBJ whole genome shotgun (WGS) entry which is preliminary data.</text>
</comment>
<dbReference type="PROSITE" id="PS00108">
    <property type="entry name" value="PROTEIN_KINASE_ST"/>
    <property type="match status" value="1"/>
</dbReference>
<keyword evidence="2" id="KW-0808">Transferase</keyword>
<dbReference type="Gene3D" id="1.10.510.10">
    <property type="entry name" value="Transferase(Phosphotransferase) domain 1"/>
    <property type="match status" value="1"/>
</dbReference>
<evidence type="ECO:0000256" key="4">
    <source>
        <dbReference type="ARBA" id="ARBA00022777"/>
    </source>
</evidence>
<feature type="binding site" evidence="6">
    <location>
        <position position="73"/>
    </location>
    <ligand>
        <name>ATP</name>
        <dbReference type="ChEBI" id="CHEBI:30616"/>
    </ligand>
</feature>
<dbReference type="InterPro" id="IPR011009">
    <property type="entry name" value="Kinase-like_dom_sf"/>
</dbReference>
<comment type="similarity">
    <text evidence="7">Belongs to the protein kinase superfamily.</text>
</comment>
<dbReference type="InterPro" id="IPR017441">
    <property type="entry name" value="Protein_kinase_ATP_BS"/>
</dbReference>
<gene>
    <name evidence="9" type="ORF">CWI37_0993p0010</name>
</gene>
<protein>
    <recommendedName>
        <fullName evidence="1">non-specific serine/threonine protein kinase</fullName>
        <ecNumber evidence="1">2.7.11.1</ecNumber>
    </recommendedName>
</protein>
<sequence length="403" mass="47947">MMVYGKTDLVRIFCCLKFIVCYLTLEDLPSQYLNIEHGNFSRRYILETELGKGAYGTVFLASSESTSKNFAIKVQRIDFYNIFKYSPDIQFTTILRHENIVEIFEFKIIQDLEYAIYEYIPLTFCDFFRTHIVEFKAFIYFIKQILDALNYLRIKKIVYLDLKDNNIMITEDFTCKIIDFGIATFEESQNNIFKCADTSIDDVNDTKYSFYAPEIRACKKFNHKADIWSLGQIFEEYFEGYKETIKSKEYKLIVADFISKTLDPSPKNRISADKALLHPIFNILYDFVFCFAILPDFFHYKNDFSLIKNGKRVFFKNKRQCFEIHCCCINKTDCFQSGYNLTHKFKFSNRIFQIFSKKKIPNADPLKFKVLLNEQILPIQHLTHRQYKKLKLIFKILRNKLQN</sequence>
<evidence type="ECO:0000259" key="8">
    <source>
        <dbReference type="PROSITE" id="PS50011"/>
    </source>
</evidence>
<dbReference type="Pfam" id="PF00069">
    <property type="entry name" value="Pkinase"/>
    <property type="match status" value="1"/>
</dbReference>
<dbReference type="GO" id="GO:0016020">
    <property type="term" value="C:membrane"/>
    <property type="evidence" value="ECO:0007669"/>
    <property type="project" value="TreeGrafter"/>
</dbReference>
<dbReference type="GO" id="GO:0005829">
    <property type="term" value="C:cytosol"/>
    <property type="evidence" value="ECO:0007669"/>
    <property type="project" value="TreeGrafter"/>
</dbReference>
<evidence type="ECO:0000256" key="5">
    <source>
        <dbReference type="ARBA" id="ARBA00022840"/>
    </source>
</evidence>
<evidence type="ECO:0000256" key="3">
    <source>
        <dbReference type="ARBA" id="ARBA00022741"/>
    </source>
</evidence>
<keyword evidence="4 9" id="KW-0418">Kinase</keyword>
<feature type="domain" description="Protein kinase" evidence="8">
    <location>
        <begin position="44"/>
        <end position="281"/>
    </location>
</feature>
<dbReference type="GO" id="GO:0004674">
    <property type="term" value="F:protein serine/threonine kinase activity"/>
    <property type="evidence" value="ECO:0007669"/>
    <property type="project" value="UniProtKB-KW"/>
</dbReference>
<dbReference type="GO" id="GO:0000045">
    <property type="term" value="P:autophagosome assembly"/>
    <property type="evidence" value="ECO:0007669"/>
    <property type="project" value="TreeGrafter"/>
</dbReference>
<dbReference type="GO" id="GO:0000407">
    <property type="term" value="C:phagophore assembly site"/>
    <property type="evidence" value="ECO:0007669"/>
    <property type="project" value="TreeGrafter"/>
</dbReference>
<keyword evidence="3 6" id="KW-0547">Nucleotide-binding</keyword>
<evidence type="ECO:0000313" key="10">
    <source>
        <dbReference type="Proteomes" id="UP000292362"/>
    </source>
</evidence>
<dbReference type="PROSITE" id="PS00107">
    <property type="entry name" value="PROTEIN_KINASE_ATP"/>
    <property type="match status" value="1"/>
</dbReference>
<dbReference type="CDD" id="cd00180">
    <property type="entry name" value="PKc"/>
    <property type="match status" value="1"/>
</dbReference>
<dbReference type="Proteomes" id="UP000292362">
    <property type="component" value="Unassembled WGS sequence"/>
</dbReference>
<name>A0A4Q9L0I8_9MICR</name>